<protein>
    <recommendedName>
        <fullName evidence="3">DUF4369 domain-containing protein</fullName>
    </recommendedName>
</protein>
<evidence type="ECO:0008006" key="3">
    <source>
        <dbReference type="Google" id="ProtNLM"/>
    </source>
</evidence>
<evidence type="ECO:0000313" key="2">
    <source>
        <dbReference type="Proteomes" id="UP000516439"/>
    </source>
</evidence>
<dbReference type="EMBL" id="CP061171">
    <property type="protein sequence ID" value="QNR84392.1"/>
    <property type="molecule type" value="Genomic_DNA"/>
</dbReference>
<dbReference type="Proteomes" id="UP000516439">
    <property type="component" value="Chromosome"/>
</dbReference>
<reference evidence="1 2" key="1">
    <citation type="submission" date="2020-09" db="EMBL/GenBank/DDBJ databases">
        <title>Pedobacter sp. SW-16 isolated from soil near Yeocheon.</title>
        <authorList>
            <person name="Im H.S."/>
            <person name="Joung Y."/>
            <person name="Lee S.-S."/>
        </authorList>
    </citation>
    <scope>NUCLEOTIDE SEQUENCE [LARGE SCALE GENOMIC DNA]</scope>
    <source>
        <strain evidence="1 2">SW-16</strain>
    </source>
</reference>
<sequence length="254" mass="29194">MSKPYYLLEFSVSACRFIVEINDLEVLNLSVEDGMSSMLPLNHGIFKSGNQKVKITLESLEEGVFNLEPSTSFKIIEYSAGHTLEFKNDIKAFTPDFKDNGKKHSYEAQTSFNSVMPYQIESWTEGVNLTDINKLEERLDNFYATVKSIFKRKEYVKIREIFSKKENNIASMMYLNQEQSEARLNSIFQDMENGFEFDDSIVAIPYFLKNGKVVSFRNPLGSPAIKLVNPELGEEIYVELNVMMDKSKMAFEVI</sequence>
<accession>A0ABX6TGE5</accession>
<gene>
    <name evidence="1" type="ORF">H9N25_21200</name>
</gene>
<name>A0ABX6TGE5_9SPHI</name>
<dbReference type="RefSeq" id="WP_190327149.1">
    <property type="nucleotide sequence ID" value="NZ_CP061171.1"/>
</dbReference>
<proteinExistence type="predicted"/>
<evidence type="ECO:0000313" key="1">
    <source>
        <dbReference type="EMBL" id="QNR84392.1"/>
    </source>
</evidence>
<keyword evidence="2" id="KW-1185">Reference proteome</keyword>
<organism evidence="1 2">
    <name type="scientific">Pedobacter riviphilus</name>
    <dbReference type="NCBI Taxonomy" id="2766984"/>
    <lineage>
        <taxon>Bacteria</taxon>
        <taxon>Pseudomonadati</taxon>
        <taxon>Bacteroidota</taxon>
        <taxon>Sphingobacteriia</taxon>
        <taxon>Sphingobacteriales</taxon>
        <taxon>Sphingobacteriaceae</taxon>
        <taxon>Pedobacter</taxon>
    </lineage>
</organism>